<sequence length="103" mass="11689">MSNYTRRKLFTASLYALGILSFVVALCVRHLETLMLILAVFSYFAGGLIARYAYNLCKFSNFIQGYFGHRYEVSSEPSDLAVYIVRGCGYFLAVFGLCLFMFS</sequence>
<keyword evidence="1" id="KW-1133">Transmembrane helix</keyword>
<organism evidence="2 3">
    <name type="scientific">Candidatus Borkfalkia ceftriaxoniphila</name>
    <dbReference type="NCBI Taxonomy" id="2508949"/>
    <lineage>
        <taxon>Bacteria</taxon>
        <taxon>Bacillati</taxon>
        <taxon>Bacillota</taxon>
        <taxon>Clostridia</taxon>
        <taxon>Christensenellales</taxon>
        <taxon>Christensenellaceae</taxon>
        <taxon>Candidatus Borkfalkia</taxon>
    </lineage>
</organism>
<feature type="transmembrane region" description="Helical" evidence="1">
    <location>
        <begin position="80"/>
        <end position="102"/>
    </location>
</feature>
<name>A0A4Q2KEE7_9FIRM</name>
<evidence type="ECO:0000313" key="3">
    <source>
        <dbReference type="Proteomes" id="UP000291269"/>
    </source>
</evidence>
<evidence type="ECO:0000313" key="2">
    <source>
        <dbReference type="EMBL" id="RXZ62379.1"/>
    </source>
</evidence>
<keyword evidence="1" id="KW-0812">Transmembrane</keyword>
<gene>
    <name evidence="2" type="ORF">ESZ91_08285</name>
</gene>
<accession>A0A4Q2KEE7</accession>
<comment type="caution">
    <text evidence="2">The sequence shown here is derived from an EMBL/GenBank/DDBJ whole genome shotgun (WGS) entry which is preliminary data.</text>
</comment>
<keyword evidence="1" id="KW-0472">Membrane</keyword>
<dbReference type="OrthoDB" id="2088419at2"/>
<dbReference type="AlphaFoldDB" id="A0A4Q2KEE7"/>
<dbReference type="RefSeq" id="WP_129226051.1">
    <property type="nucleotide sequence ID" value="NZ_SDOZ01000002.1"/>
</dbReference>
<dbReference type="EMBL" id="SDOZ01000002">
    <property type="protein sequence ID" value="RXZ62379.1"/>
    <property type="molecule type" value="Genomic_DNA"/>
</dbReference>
<dbReference type="Proteomes" id="UP000291269">
    <property type="component" value="Unassembled WGS sequence"/>
</dbReference>
<feature type="transmembrane region" description="Helical" evidence="1">
    <location>
        <begin position="35"/>
        <end position="54"/>
    </location>
</feature>
<keyword evidence="3" id="KW-1185">Reference proteome</keyword>
<protein>
    <submittedName>
        <fullName evidence="2">Uncharacterized protein</fullName>
    </submittedName>
</protein>
<evidence type="ECO:0000256" key="1">
    <source>
        <dbReference type="SAM" id="Phobius"/>
    </source>
</evidence>
<proteinExistence type="predicted"/>
<reference evidence="2 3" key="1">
    <citation type="journal article" date="2019" name="Gut">
        <title>Antibiotics-induced monodominance of a novel gut bacterial order.</title>
        <authorList>
            <person name="Hildebrand F."/>
            <person name="Moitinho-Silva L."/>
            <person name="Blasche S."/>
            <person name="Jahn M.T."/>
            <person name="Gossmann T.I."/>
            <person name="Heuerta-Cepas J."/>
            <person name="Hercog R."/>
            <person name="Luetge M."/>
            <person name="Bahram M."/>
            <person name="Pryszlak A."/>
            <person name="Alves R.J."/>
            <person name="Waszak S.M."/>
            <person name="Zhu A."/>
            <person name="Ye L."/>
            <person name="Costea P.I."/>
            <person name="Aalvink S."/>
            <person name="Belzer C."/>
            <person name="Forslund S.K."/>
            <person name="Sunagawa S."/>
            <person name="Hentschel U."/>
            <person name="Merten C."/>
            <person name="Patil K.R."/>
            <person name="Benes V."/>
            <person name="Bork P."/>
        </authorList>
    </citation>
    <scope>NUCLEOTIDE SEQUENCE [LARGE SCALE GENOMIC DNA]</scope>
    <source>
        <strain evidence="2 3">HDS1380</strain>
    </source>
</reference>